<feature type="compositionally biased region" description="Pro residues" evidence="1">
    <location>
        <begin position="202"/>
        <end position="220"/>
    </location>
</feature>
<feature type="region of interest" description="Disordered" evidence="1">
    <location>
        <begin position="165"/>
        <end position="296"/>
    </location>
</feature>
<evidence type="ECO:0000256" key="2">
    <source>
        <dbReference type="SAM" id="Phobius"/>
    </source>
</evidence>
<protein>
    <submittedName>
        <fullName evidence="4">VanZ family protein</fullName>
    </submittedName>
</protein>
<comment type="caution">
    <text evidence="4">The sequence shown here is derived from an EMBL/GenBank/DDBJ whole genome shotgun (WGS) entry which is preliminary data.</text>
</comment>
<feature type="compositionally biased region" description="Basic and acidic residues" evidence="1">
    <location>
        <begin position="178"/>
        <end position="194"/>
    </location>
</feature>
<dbReference type="Proteomes" id="UP000886889">
    <property type="component" value="Unassembled WGS sequence"/>
</dbReference>
<evidence type="ECO:0000256" key="1">
    <source>
        <dbReference type="SAM" id="MobiDB-lite"/>
    </source>
</evidence>
<dbReference type="InterPro" id="IPR006976">
    <property type="entry name" value="VanZ-like"/>
</dbReference>
<feature type="transmembrane region" description="Helical" evidence="2">
    <location>
        <begin position="81"/>
        <end position="114"/>
    </location>
</feature>
<evidence type="ECO:0000313" key="5">
    <source>
        <dbReference type="Proteomes" id="UP000886889"/>
    </source>
</evidence>
<gene>
    <name evidence="4" type="ORF">IAC80_08440</name>
</gene>
<feature type="compositionally biased region" description="Pro residues" evidence="1">
    <location>
        <begin position="253"/>
        <end position="263"/>
    </location>
</feature>
<dbReference type="AlphaFoldDB" id="A0A9D1P0B5"/>
<name>A0A9D1P0B5_9FIRM</name>
<keyword evidence="2" id="KW-1133">Transmembrane helix</keyword>
<dbReference type="NCBIfam" id="NF037970">
    <property type="entry name" value="vanZ_1"/>
    <property type="match status" value="1"/>
</dbReference>
<feature type="transmembrane region" description="Helical" evidence="2">
    <location>
        <begin position="134"/>
        <end position="152"/>
    </location>
</feature>
<feature type="compositionally biased region" description="Basic and acidic residues" evidence="1">
    <location>
        <begin position="268"/>
        <end position="278"/>
    </location>
</feature>
<keyword evidence="2" id="KW-0812">Transmembrane</keyword>
<accession>A0A9D1P0B5</accession>
<dbReference type="EMBL" id="DVOS01000069">
    <property type="protein sequence ID" value="HIV23947.1"/>
    <property type="molecule type" value="Genomic_DNA"/>
</dbReference>
<evidence type="ECO:0000313" key="4">
    <source>
        <dbReference type="EMBL" id="HIV23947.1"/>
    </source>
</evidence>
<keyword evidence="2" id="KW-0472">Membrane</keyword>
<proteinExistence type="predicted"/>
<sequence length="296" mass="33075">MRIRTFLKPLSFVPALLLMYMIYSFSAQEGDLSSSVSYKASCVLVEAADSLFDIGLDDYQVSYYATRINGVTRKLAHMTEYFLLAIAVSFPLYVYGLHGILLMILAGGLCIAFACGDEYHQSFVAGRSPSLKDVGIDSIGVFIGIIVVRIIGWTGRMTLFRPVPKDERGRKLSKKQQRLMEEQMRRQWETEQQMRARQGGPGPYPPDYPYPPNGYNPGPYPGNGYNPGPGGYYENGYRPGENDPGNGYGYGPGPYPPYGPSYPYPTQDMERQEDHSSDELSDDMPLSHLLNPKGKK</sequence>
<evidence type="ECO:0000259" key="3">
    <source>
        <dbReference type="Pfam" id="PF04892"/>
    </source>
</evidence>
<feature type="domain" description="VanZ-like" evidence="3">
    <location>
        <begin position="14"/>
        <end position="151"/>
    </location>
</feature>
<dbReference type="Pfam" id="PF04892">
    <property type="entry name" value="VanZ"/>
    <property type="match status" value="1"/>
</dbReference>
<reference evidence="4" key="2">
    <citation type="journal article" date="2021" name="PeerJ">
        <title>Extensive microbial diversity within the chicken gut microbiome revealed by metagenomics and culture.</title>
        <authorList>
            <person name="Gilroy R."/>
            <person name="Ravi A."/>
            <person name="Getino M."/>
            <person name="Pursley I."/>
            <person name="Horton D.L."/>
            <person name="Alikhan N.F."/>
            <person name="Baker D."/>
            <person name="Gharbi K."/>
            <person name="Hall N."/>
            <person name="Watson M."/>
            <person name="Adriaenssens E.M."/>
            <person name="Foster-Nyarko E."/>
            <person name="Jarju S."/>
            <person name="Secka A."/>
            <person name="Antonio M."/>
            <person name="Oren A."/>
            <person name="Chaudhuri R.R."/>
            <person name="La Ragione R."/>
            <person name="Hildebrand F."/>
            <person name="Pallen M.J."/>
        </authorList>
    </citation>
    <scope>NUCLEOTIDE SEQUENCE</scope>
    <source>
        <strain evidence="4">ChiBcec6-7307</strain>
    </source>
</reference>
<reference evidence="4" key="1">
    <citation type="submission" date="2020-10" db="EMBL/GenBank/DDBJ databases">
        <authorList>
            <person name="Gilroy R."/>
        </authorList>
    </citation>
    <scope>NUCLEOTIDE SEQUENCE</scope>
    <source>
        <strain evidence="4">ChiBcec6-7307</strain>
    </source>
</reference>
<organism evidence="4 5">
    <name type="scientific">Candidatus Merdiplasma excrementigallinarum</name>
    <dbReference type="NCBI Taxonomy" id="2840864"/>
    <lineage>
        <taxon>Bacteria</taxon>
        <taxon>Bacillati</taxon>
        <taxon>Bacillota</taxon>
        <taxon>Clostridia</taxon>
        <taxon>Lachnospirales</taxon>
        <taxon>Lachnospiraceae</taxon>
        <taxon>Lachnospiraceae incertae sedis</taxon>
        <taxon>Candidatus Merdiplasma</taxon>
    </lineage>
</organism>